<gene>
    <name evidence="2" type="ORF">BWZ43_10230</name>
</gene>
<comment type="caution">
    <text evidence="2">The sequence shown here is derived from an EMBL/GenBank/DDBJ whole genome shotgun (WGS) entry which is preliminary data.</text>
</comment>
<evidence type="ECO:0000256" key="1">
    <source>
        <dbReference type="SAM" id="MobiDB-lite"/>
    </source>
</evidence>
<evidence type="ECO:0000313" key="2">
    <source>
        <dbReference type="EMBL" id="OOP68480.1"/>
    </source>
</evidence>
<organism evidence="2 3">
    <name type="scientific">Heyndrickxia oleronia</name>
    <dbReference type="NCBI Taxonomy" id="38875"/>
    <lineage>
        <taxon>Bacteria</taxon>
        <taxon>Bacillati</taxon>
        <taxon>Bacillota</taxon>
        <taxon>Bacilli</taxon>
        <taxon>Bacillales</taxon>
        <taxon>Bacillaceae</taxon>
        <taxon>Heyndrickxia</taxon>
    </lineage>
</organism>
<dbReference type="AlphaFoldDB" id="A0A8E2ICI0"/>
<sequence>MKKFIGRILVFFALILVLLQAFSVPIIAAAAKPWTGTPWTGNSWSSEGWSADGWSGNSWEGSSWSIPPFSGNPWDGNGWNNSDWDGTSWSSTPWYLNPWMNNGWNSTGNPNGNGWGGNGWNSTGNPNGNGWGDNGWNSTGNPNGNGWGNNGWNSTGNPNGNGWGNNGWNSTGNSNGNAWNSSGNPNGNGWNGQGGNGNPWNNPNYAYDPMNPLGPNFPSYFPSSGSSAGGGGGSGGFGDPNSILDINLPYGYEVAKYVGNDIIGGQIGMIGDFMGNPNQFPAGSAGKFYTNLVLNGVKVGMGDKTPWYINGASETVDAYSKVKDGSTAAMKLYNTLNPAGTIGSTQTRGAITGLNVGAVSKFNVVTSAIGAGYGAFETGFKGAKAIDVLKSNADSSKKVSAVADATASLGETMMNAGVVLEYFPGTQVAGTVLIAGGAVIWGASKLTKLAADNWDKIVKVKDKAAKAISNGWKKVKGWFS</sequence>
<dbReference type="RefSeq" id="WP_058006694.1">
    <property type="nucleotide sequence ID" value="NZ_CP065424.1"/>
</dbReference>
<reference evidence="2 3" key="1">
    <citation type="submission" date="2017-01" db="EMBL/GenBank/DDBJ databases">
        <title>Draft genome sequence of Bacillus oleronius.</title>
        <authorList>
            <person name="Allam M."/>
        </authorList>
    </citation>
    <scope>NUCLEOTIDE SEQUENCE [LARGE SCALE GENOMIC DNA]</scope>
    <source>
        <strain evidence="2 3">DSM 9356</strain>
    </source>
</reference>
<protein>
    <submittedName>
        <fullName evidence="2">Uncharacterized protein</fullName>
    </submittedName>
</protein>
<accession>A0A8E2ICI0</accession>
<evidence type="ECO:0000313" key="3">
    <source>
        <dbReference type="Proteomes" id="UP000189761"/>
    </source>
</evidence>
<proteinExistence type="predicted"/>
<dbReference type="Proteomes" id="UP000189761">
    <property type="component" value="Unassembled WGS sequence"/>
</dbReference>
<name>A0A8E2ICI0_9BACI</name>
<feature type="compositionally biased region" description="Low complexity" evidence="1">
    <location>
        <begin position="166"/>
        <end position="188"/>
    </location>
</feature>
<keyword evidence="3" id="KW-1185">Reference proteome</keyword>
<dbReference type="EMBL" id="MTLA01000106">
    <property type="protein sequence ID" value="OOP68480.1"/>
    <property type="molecule type" value="Genomic_DNA"/>
</dbReference>
<feature type="region of interest" description="Disordered" evidence="1">
    <location>
        <begin position="112"/>
        <end position="203"/>
    </location>
</feature>